<dbReference type="KEGG" id="woc:BA177_05300"/>
<dbReference type="Proteomes" id="UP000092695">
    <property type="component" value="Chromosome"/>
</dbReference>
<protein>
    <submittedName>
        <fullName evidence="2">Antibiotic biosynthesis monooxygenase</fullName>
    </submittedName>
</protein>
<evidence type="ECO:0000313" key="2">
    <source>
        <dbReference type="EMBL" id="ANO50702.1"/>
    </source>
</evidence>
<dbReference type="PROSITE" id="PS51725">
    <property type="entry name" value="ABM"/>
    <property type="match status" value="1"/>
</dbReference>
<dbReference type="PANTHER" id="PTHR33336:SF3">
    <property type="entry name" value="ABM DOMAIN-CONTAINING PROTEIN"/>
    <property type="match status" value="1"/>
</dbReference>
<dbReference type="RefSeq" id="WP_068613818.1">
    <property type="nucleotide sequence ID" value="NZ_CP016268.1"/>
</dbReference>
<accession>A0A193LDW6</accession>
<organism evidence="2 3">
    <name type="scientific">Woeseia oceani</name>
    <dbReference type="NCBI Taxonomy" id="1548547"/>
    <lineage>
        <taxon>Bacteria</taxon>
        <taxon>Pseudomonadati</taxon>
        <taxon>Pseudomonadota</taxon>
        <taxon>Gammaproteobacteria</taxon>
        <taxon>Woeseiales</taxon>
        <taxon>Woeseiaceae</taxon>
        <taxon>Woeseia</taxon>
    </lineage>
</organism>
<gene>
    <name evidence="2" type="ORF">BA177_05300</name>
</gene>
<dbReference type="Pfam" id="PF03992">
    <property type="entry name" value="ABM"/>
    <property type="match status" value="1"/>
</dbReference>
<dbReference type="InterPro" id="IPR007138">
    <property type="entry name" value="ABM_dom"/>
</dbReference>
<keyword evidence="2" id="KW-0560">Oxidoreductase</keyword>
<dbReference type="STRING" id="1548547.BA177_05300"/>
<dbReference type="InterPro" id="IPR050744">
    <property type="entry name" value="AI-2_Isomerase_LsrG"/>
</dbReference>
<dbReference type="InterPro" id="IPR011008">
    <property type="entry name" value="Dimeric_a/b-barrel"/>
</dbReference>
<dbReference type="SUPFAM" id="SSF54909">
    <property type="entry name" value="Dimeric alpha+beta barrel"/>
    <property type="match status" value="1"/>
</dbReference>
<sequence length="96" mass="11176">MPLLTVVANFQVPSDQTDHVKTELEKLLPISRREDGCIQYDLHENLNDDGHFLLYETWESRALWERHAKAPHISAFLKATKDVDVELTVHQMKHVD</sequence>
<feature type="domain" description="ABM" evidence="1">
    <location>
        <begin position="4"/>
        <end position="92"/>
    </location>
</feature>
<dbReference type="EMBL" id="CP016268">
    <property type="protein sequence ID" value="ANO50702.1"/>
    <property type="molecule type" value="Genomic_DNA"/>
</dbReference>
<dbReference type="GO" id="GO:0004497">
    <property type="term" value="F:monooxygenase activity"/>
    <property type="evidence" value="ECO:0007669"/>
    <property type="project" value="UniProtKB-KW"/>
</dbReference>
<keyword evidence="2" id="KW-0503">Monooxygenase</keyword>
<evidence type="ECO:0000313" key="3">
    <source>
        <dbReference type="Proteomes" id="UP000092695"/>
    </source>
</evidence>
<reference evidence="2 3" key="1">
    <citation type="submission" date="2016-06" db="EMBL/GenBank/DDBJ databases">
        <title>Complete genome sequence of a deep-branching marine Gamma Proteobacterium Woeseia oceani type strain XK5.</title>
        <authorList>
            <person name="Mu D."/>
            <person name="Du Z."/>
        </authorList>
    </citation>
    <scope>NUCLEOTIDE SEQUENCE [LARGE SCALE GENOMIC DNA]</scope>
    <source>
        <strain evidence="2 3">XK5</strain>
    </source>
</reference>
<name>A0A193LDW6_9GAMM</name>
<dbReference type="Gene3D" id="3.30.70.100">
    <property type="match status" value="1"/>
</dbReference>
<dbReference type="PANTHER" id="PTHR33336">
    <property type="entry name" value="QUINOL MONOOXYGENASE YGIN-RELATED"/>
    <property type="match status" value="1"/>
</dbReference>
<proteinExistence type="predicted"/>
<dbReference type="OrthoDB" id="6912333at2"/>
<keyword evidence="3" id="KW-1185">Reference proteome</keyword>
<evidence type="ECO:0000259" key="1">
    <source>
        <dbReference type="PROSITE" id="PS51725"/>
    </source>
</evidence>
<dbReference type="AlphaFoldDB" id="A0A193LDW6"/>